<dbReference type="Gene3D" id="3.40.50.150">
    <property type="entry name" value="Vaccinia Virus protein VP39"/>
    <property type="match status" value="1"/>
</dbReference>
<keyword evidence="1" id="KW-0489">Methyltransferase</keyword>
<comment type="caution">
    <text evidence="1">The sequence shown here is derived from an EMBL/GenBank/DDBJ whole genome shotgun (WGS) entry which is preliminary data.</text>
</comment>
<gene>
    <name evidence="1" type="ORF">JVT61DRAFT_5179</name>
</gene>
<dbReference type="GO" id="GO:0032259">
    <property type="term" value="P:methylation"/>
    <property type="evidence" value="ECO:0007669"/>
    <property type="project" value="UniProtKB-KW"/>
</dbReference>
<dbReference type="AlphaFoldDB" id="A0A8I3AFT1"/>
<protein>
    <submittedName>
        <fullName evidence="1">Putative methyltransferase-domain-containing protein</fullName>
    </submittedName>
</protein>
<dbReference type="OrthoDB" id="194386at2759"/>
<dbReference type="PANTHER" id="PTHR14614">
    <property type="entry name" value="HEPATOCELLULAR CARCINOMA-ASSOCIATED ANTIGEN"/>
    <property type="match status" value="1"/>
</dbReference>
<dbReference type="EMBL" id="JAGFBS010000002">
    <property type="protein sequence ID" value="KAG6380795.1"/>
    <property type="molecule type" value="Genomic_DNA"/>
</dbReference>
<keyword evidence="1" id="KW-0808">Transferase</keyword>
<sequence>MQDSDANRLFPTPEPLLSIFFCYSALVPVKSLSFPSNIPFNVTHEFFLREILLNHHLKQYPPSESYQQSFWKWAIIQLESFTRSNEDAEVDERIYAHYLSLRTGACSETPPNSFITYHWRFPKTHRYPTEEDSYETITLLESRTTIEAGTTGLRTWRASLVLAQYLVQHPYLVNASNVLELGSGTGFIGILVASLQLQTATPTVDRKMPSVYLTDVNSTVLVRCRNNVRLPCNKSSPHPNMQYKSLDWLDSLSGQENLESFFSEAKVDIVLGADIVFDPALVPPLVKTIFLALLPEPTQVAFIALTVRNEETLRYFLDEIGKVLQTEEVTRNNAGSLLLQIPDQVDAELEVKIFKVTRGRDTQSPTNCEELRSILRSI</sequence>
<dbReference type="InterPro" id="IPR029063">
    <property type="entry name" value="SAM-dependent_MTases_sf"/>
</dbReference>
<evidence type="ECO:0000313" key="2">
    <source>
        <dbReference type="Proteomes" id="UP000683000"/>
    </source>
</evidence>
<dbReference type="GO" id="GO:0008757">
    <property type="term" value="F:S-adenosylmethionine-dependent methyltransferase activity"/>
    <property type="evidence" value="ECO:0007669"/>
    <property type="project" value="UniProtKB-ARBA"/>
</dbReference>
<organism evidence="1 2">
    <name type="scientific">Boletus reticuloceps</name>
    <dbReference type="NCBI Taxonomy" id="495285"/>
    <lineage>
        <taxon>Eukaryota</taxon>
        <taxon>Fungi</taxon>
        <taxon>Dikarya</taxon>
        <taxon>Basidiomycota</taxon>
        <taxon>Agaricomycotina</taxon>
        <taxon>Agaricomycetes</taxon>
        <taxon>Agaricomycetidae</taxon>
        <taxon>Boletales</taxon>
        <taxon>Boletineae</taxon>
        <taxon>Boletaceae</taxon>
        <taxon>Boletoideae</taxon>
        <taxon>Boletus</taxon>
    </lineage>
</organism>
<evidence type="ECO:0000313" key="1">
    <source>
        <dbReference type="EMBL" id="KAG6380795.1"/>
    </source>
</evidence>
<name>A0A8I3AFT1_9AGAM</name>
<dbReference type="Pfam" id="PF10294">
    <property type="entry name" value="Methyltransf_16"/>
    <property type="match status" value="1"/>
</dbReference>
<reference evidence="1" key="1">
    <citation type="submission" date="2021-03" db="EMBL/GenBank/DDBJ databases">
        <title>Evolutionary innovations through gain and loss of genes in the ectomycorrhizal Boletales.</title>
        <authorList>
            <person name="Wu G."/>
            <person name="Miyauchi S."/>
            <person name="Morin E."/>
            <person name="Yang Z.-L."/>
            <person name="Xu J."/>
            <person name="Martin F.M."/>
        </authorList>
    </citation>
    <scope>NUCLEOTIDE SEQUENCE</scope>
    <source>
        <strain evidence="1">BR01</strain>
    </source>
</reference>
<proteinExistence type="predicted"/>
<keyword evidence="2" id="KW-1185">Reference proteome</keyword>
<dbReference type="InterPro" id="IPR019410">
    <property type="entry name" value="Methyltransf_16"/>
</dbReference>
<dbReference type="SUPFAM" id="SSF53335">
    <property type="entry name" value="S-adenosyl-L-methionine-dependent methyltransferases"/>
    <property type="match status" value="1"/>
</dbReference>
<accession>A0A8I3AFT1</accession>
<dbReference type="Proteomes" id="UP000683000">
    <property type="component" value="Unassembled WGS sequence"/>
</dbReference>
<dbReference type="PANTHER" id="PTHR14614:SF130">
    <property type="entry name" value="PROTEIN-LYSINE N-METHYLTRANSFERASE EEF2KMT"/>
    <property type="match status" value="1"/>
</dbReference>